<keyword evidence="1" id="KW-0812">Transmembrane</keyword>
<proteinExistence type="predicted"/>
<keyword evidence="1" id="KW-0472">Membrane</keyword>
<organism evidence="2 3">
    <name type="scientific">Bifidobacterium amazonense</name>
    <dbReference type="NCBI Taxonomy" id="2809027"/>
    <lineage>
        <taxon>Bacteria</taxon>
        <taxon>Bacillati</taxon>
        <taxon>Actinomycetota</taxon>
        <taxon>Actinomycetes</taxon>
        <taxon>Bifidobacteriales</taxon>
        <taxon>Bifidobacteriaceae</taxon>
        <taxon>Bifidobacterium</taxon>
    </lineage>
</organism>
<evidence type="ECO:0000256" key="1">
    <source>
        <dbReference type="SAM" id="Phobius"/>
    </source>
</evidence>
<reference evidence="2 3" key="2">
    <citation type="journal article" date="2021" name="Syst. Appl. Microbiol.">
        <title>Phylogenetic classification of ten novel species belonging to the genus Bifidobacterium comprising B. phasiani sp. nov., B. pongonis sp. nov., B. saguinibicoloris sp. nov., B. colobi sp. nov., B. simiiventris sp. nov., B. santillanense sp. nov., B. miconis sp. nov., B. amazonense sp. nov., B. pluvialisilvae sp. nov., and B. miconisargentati sp. nov.</title>
        <authorList>
            <person name="Lugli G.A."/>
            <person name="Calvete-Torre I."/>
            <person name="Alessandri G."/>
            <person name="Milani C."/>
            <person name="Turroni F."/>
            <person name="Laiolo P."/>
            <person name="Ossiprandi M.C."/>
            <person name="Margolles A."/>
            <person name="Ruiz L."/>
            <person name="Ventura M."/>
        </authorList>
    </citation>
    <scope>NUCLEOTIDE SEQUENCE [LARGE SCALE GENOMIC DNA]</scope>
    <source>
        <strain evidence="2 3">MA1</strain>
    </source>
</reference>
<evidence type="ECO:0000313" key="3">
    <source>
        <dbReference type="Proteomes" id="UP000710815"/>
    </source>
</evidence>
<comment type="caution">
    <text evidence="2">The sequence shown here is derived from an EMBL/GenBank/DDBJ whole genome shotgun (WGS) entry which is preliminary data.</text>
</comment>
<accession>A0ABS9VU10</accession>
<keyword evidence="2" id="KW-0808">Transferase</keyword>
<dbReference type="Gene3D" id="6.10.250.2870">
    <property type="match status" value="1"/>
</dbReference>
<keyword evidence="2" id="KW-0418">Kinase</keyword>
<gene>
    <name evidence="2" type="ORF">JS533_004810</name>
</gene>
<sequence>MTIRPAGLFGRIMSVDSSVRTIPGRRLLIVGCAVTAICVIVETMLRWPAGHLMSYLLIPLLALVSLVVLPLAPQSGAWLVVTLYCVGLVSPFPMSYSYSLAMLAAVAVIWTDSRMAACLSAVLGVTALMVDRRLLFGLGLSDSVVISFAYCVFALTIGVASRWSADRARLAEQVRRQTERERIAMVLHDRISNDLAYAIMRIDRDLASVERDDEQDGRDECGTRVDATSFDAAAELRELRTIVDHALHGTHQVITTLDDATSVPPASSFSADTDTVSRIAAYVDEQEDRLRALGFDGQTTLPDTLPKLGDRGFDDLSGLLSEIYANIAKHGDPARGYVVSIAVDDDSYSSADRCDGVGPAVIITATDVPRQYDAADGLGSGLERYRRMGVGIETRVADDQWVLSARLEAR</sequence>
<dbReference type="EMBL" id="JAFEJT020000014">
    <property type="protein sequence ID" value="MCH9275594.1"/>
    <property type="molecule type" value="Genomic_DNA"/>
</dbReference>
<name>A0ABS9VU10_9BIFI</name>
<feature type="transmembrane region" description="Helical" evidence="1">
    <location>
        <begin position="52"/>
        <end position="71"/>
    </location>
</feature>
<dbReference type="GO" id="GO:0016301">
    <property type="term" value="F:kinase activity"/>
    <property type="evidence" value="ECO:0007669"/>
    <property type="project" value="UniProtKB-KW"/>
</dbReference>
<dbReference type="Proteomes" id="UP000710815">
    <property type="component" value="Unassembled WGS sequence"/>
</dbReference>
<keyword evidence="3" id="KW-1185">Reference proteome</keyword>
<feature type="transmembrane region" description="Helical" evidence="1">
    <location>
        <begin position="27"/>
        <end position="45"/>
    </location>
</feature>
<dbReference type="RefSeq" id="WP_241513356.1">
    <property type="nucleotide sequence ID" value="NZ_JAFEJT020000014.1"/>
</dbReference>
<evidence type="ECO:0000313" key="2">
    <source>
        <dbReference type="EMBL" id="MCH9275594.1"/>
    </source>
</evidence>
<keyword evidence="1" id="KW-1133">Transmembrane helix</keyword>
<feature type="transmembrane region" description="Helical" evidence="1">
    <location>
        <begin position="134"/>
        <end position="160"/>
    </location>
</feature>
<protein>
    <submittedName>
        <fullName evidence="2">Histidine kinase</fullName>
    </submittedName>
</protein>
<reference evidence="2 3" key="1">
    <citation type="journal article" date="2021" name="Environ. Microbiol.">
        <title>Genetic insights into the dark matter of the mammalian gut microbiota through targeted genome reconstruction.</title>
        <authorList>
            <person name="Lugli G.A."/>
            <person name="Alessandri G."/>
            <person name="Milani C."/>
            <person name="Viappiani A."/>
            <person name="Fontana F."/>
            <person name="Tarracchini C."/>
            <person name="Mancabelli L."/>
            <person name="Argentini C."/>
            <person name="Ruiz L."/>
            <person name="Margolles A."/>
            <person name="van Sinderen D."/>
            <person name="Turroni F."/>
            <person name="Ventura M."/>
        </authorList>
    </citation>
    <scope>NUCLEOTIDE SEQUENCE [LARGE SCALE GENOMIC DNA]</scope>
    <source>
        <strain evidence="2 3">MA1</strain>
    </source>
</reference>